<evidence type="ECO:0000256" key="7">
    <source>
        <dbReference type="RuleBase" id="RU363032"/>
    </source>
</evidence>
<keyword evidence="3" id="KW-1003">Cell membrane</keyword>
<comment type="caution">
    <text evidence="9">The sequence shown here is derived from an EMBL/GenBank/DDBJ whole genome shotgun (WGS) entry which is preliminary data.</text>
</comment>
<dbReference type="PROSITE" id="PS50928">
    <property type="entry name" value="ABC_TM1"/>
    <property type="match status" value="1"/>
</dbReference>
<feature type="transmembrane region" description="Helical" evidence="7">
    <location>
        <begin position="72"/>
        <end position="96"/>
    </location>
</feature>
<dbReference type="GO" id="GO:0005886">
    <property type="term" value="C:plasma membrane"/>
    <property type="evidence" value="ECO:0007669"/>
    <property type="project" value="UniProtKB-SubCell"/>
</dbReference>
<comment type="subcellular location">
    <subcellularLocation>
        <location evidence="1 7">Cell membrane</location>
        <topology evidence="1 7">Multi-pass membrane protein</topology>
    </subcellularLocation>
</comment>
<evidence type="ECO:0000256" key="5">
    <source>
        <dbReference type="ARBA" id="ARBA00022989"/>
    </source>
</evidence>
<evidence type="ECO:0000313" key="10">
    <source>
        <dbReference type="Proteomes" id="UP000014113"/>
    </source>
</evidence>
<protein>
    <recommendedName>
        <fullName evidence="8">ABC transmembrane type-1 domain-containing protein</fullName>
    </recommendedName>
</protein>
<evidence type="ECO:0000256" key="2">
    <source>
        <dbReference type="ARBA" id="ARBA00022448"/>
    </source>
</evidence>
<keyword evidence="5 7" id="KW-1133">Transmembrane helix</keyword>
<evidence type="ECO:0000259" key="8">
    <source>
        <dbReference type="PROSITE" id="PS50928"/>
    </source>
</evidence>
<dbReference type="Gene3D" id="1.10.3720.10">
    <property type="entry name" value="MetI-like"/>
    <property type="match status" value="1"/>
</dbReference>
<dbReference type="RefSeq" id="WP_016184132.1">
    <property type="nucleotide sequence ID" value="NZ_JXKI01000010.1"/>
</dbReference>
<evidence type="ECO:0000256" key="1">
    <source>
        <dbReference type="ARBA" id="ARBA00004651"/>
    </source>
</evidence>
<proteinExistence type="inferred from homology"/>
<dbReference type="PANTHER" id="PTHR43744">
    <property type="entry name" value="ABC TRANSPORTER PERMEASE PROTEIN MG189-RELATED-RELATED"/>
    <property type="match status" value="1"/>
</dbReference>
<keyword evidence="2 7" id="KW-0813">Transport</keyword>
<dbReference type="PANTHER" id="PTHR43744:SF12">
    <property type="entry name" value="ABC TRANSPORTER PERMEASE PROTEIN MG189-RELATED"/>
    <property type="match status" value="1"/>
</dbReference>
<dbReference type="CDD" id="cd06261">
    <property type="entry name" value="TM_PBP2"/>
    <property type="match status" value="1"/>
</dbReference>
<feature type="transmembrane region" description="Helical" evidence="7">
    <location>
        <begin position="108"/>
        <end position="129"/>
    </location>
</feature>
<dbReference type="eggNOG" id="COG0395">
    <property type="taxonomic scope" value="Bacteria"/>
</dbReference>
<feature type="transmembrane region" description="Helical" evidence="7">
    <location>
        <begin position="238"/>
        <end position="262"/>
    </location>
</feature>
<reference evidence="9 10" key="1">
    <citation type="submission" date="2013-03" db="EMBL/GenBank/DDBJ databases">
        <title>The Genome Sequence of Enterococcus columbae ATCC_51263 (PacBio/Illumina hybrid assembly).</title>
        <authorList>
            <consortium name="The Broad Institute Genomics Platform"/>
            <consortium name="The Broad Institute Genome Sequencing Center for Infectious Disease"/>
            <person name="Earl A."/>
            <person name="Russ C."/>
            <person name="Gilmore M."/>
            <person name="Surin D."/>
            <person name="Walker B."/>
            <person name="Young S."/>
            <person name="Zeng Q."/>
            <person name="Gargeya S."/>
            <person name="Fitzgerald M."/>
            <person name="Haas B."/>
            <person name="Abouelleil A."/>
            <person name="Allen A.W."/>
            <person name="Alvarado L."/>
            <person name="Arachchi H.M."/>
            <person name="Berlin A.M."/>
            <person name="Chapman S.B."/>
            <person name="Gainer-Dewar J."/>
            <person name="Goldberg J."/>
            <person name="Griggs A."/>
            <person name="Gujja S."/>
            <person name="Hansen M."/>
            <person name="Howarth C."/>
            <person name="Imamovic A."/>
            <person name="Ireland A."/>
            <person name="Larimer J."/>
            <person name="McCowan C."/>
            <person name="Murphy C."/>
            <person name="Pearson M."/>
            <person name="Poon T.W."/>
            <person name="Priest M."/>
            <person name="Roberts A."/>
            <person name="Saif S."/>
            <person name="Shea T."/>
            <person name="Sisk P."/>
            <person name="Sykes S."/>
            <person name="Wortman J."/>
            <person name="Nusbaum C."/>
            <person name="Birren B."/>
        </authorList>
    </citation>
    <scope>NUCLEOTIDE SEQUENCE [LARGE SCALE GENOMIC DNA]</scope>
    <source>
        <strain evidence="9 10">ATCC 51263</strain>
    </source>
</reference>
<dbReference type="Pfam" id="PF00528">
    <property type="entry name" value="BPD_transp_1"/>
    <property type="match status" value="1"/>
</dbReference>
<sequence>MKQNRVGKIIAFIILAIVCLVWIFPLVWAVLTSFKSDIEIQKVGFSLFPKHWTIENYTKLLFGNDSSPVLSWFINSLIISLSHTVLVLFIVSFAAYGYTRLTFKGRDLLFSILLGTMMFPSVMNLIPNFKIVDTLGWTNTFLAVIVPGAAGVYNIFLVRQFILGIPKELDESAVVDGANEFQIFYYIILPLIRPVLTVVALFSFTGSWNDFLWPSIVISDIDKLPITPGLQLLQGQYLTYPGIGTAGALLALIPTFILYLIAQKSFMESMSLQSGIK</sequence>
<keyword evidence="10" id="KW-1185">Reference proteome</keyword>
<feature type="transmembrane region" description="Helical" evidence="7">
    <location>
        <begin position="9"/>
        <end position="31"/>
    </location>
</feature>
<dbReference type="Proteomes" id="UP000014113">
    <property type="component" value="Unassembled WGS sequence"/>
</dbReference>
<accession>S1N2U9</accession>
<organism evidence="9 10">
    <name type="scientific">Enterococcus columbae DSM 7374 = ATCC 51263</name>
    <dbReference type="NCBI Taxonomy" id="1121865"/>
    <lineage>
        <taxon>Bacteria</taxon>
        <taxon>Bacillati</taxon>
        <taxon>Bacillota</taxon>
        <taxon>Bacilli</taxon>
        <taxon>Lactobacillales</taxon>
        <taxon>Enterococcaceae</taxon>
        <taxon>Enterococcus</taxon>
    </lineage>
</organism>
<dbReference type="OrthoDB" id="9771544at2"/>
<name>S1N2U9_9ENTE</name>
<evidence type="ECO:0000256" key="3">
    <source>
        <dbReference type="ARBA" id="ARBA00022475"/>
    </source>
</evidence>
<dbReference type="InterPro" id="IPR035906">
    <property type="entry name" value="MetI-like_sf"/>
</dbReference>
<evidence type="ECO:0000256" key="4">
    <source>
        <dbReference type="ARBA" id="ARBA00022692"/>
    </source>
</evidence>
<feature type="transmembrane region" description="Helical" evidence="7">
    <location>
        <begin position="183"/>
        <end position="204"/>
    </location>
</feature>
<dbReference type="InterPro" id="IPR000515">
    <property type="entry name" value="MetI-like"/>
</dbReference>
<feature type="transmembrane region" description="Helical" evidence="7">
    <location>
        <begin position="141"/>
        <end position="162"/>
    </location>
</feature>
<keyword evidence="4 7" id="KW-0812">Transmembrane</keyword>
<evidence type="ECO:0000313" key="9">
    <source>
        <dbReference type="EMBL" id="EOW79918.1"/>
    </source>
</evidence>
<comment type="similarity">
    <text evidence="7">Belongs to the binding-protein-dependent transport system permease family.</text>
</comment>
<dbReference type="GO" id="GO:0055085">
    <property type="term" value="P:transmembrane transport"/>
    <property type="evidence" value="ECO:0007669"/>
    <property type="project" value="InterPro"/>
</dbReference>
<feature type="domain" description="ABC transmembrane type-1" evidence="8">
    <location>
        <begin position="73"/>
        <end position="262"/>
    </location>
</feature>
<evidence type="ECO:0000256" key="6">
    <source>
        <dbReference type="ARBA" id="ARBA00023136"/>
    </source>
</evidence>
<dbReference type="EMBL" id="ASWJ01000011">
    <property type="protein sequence ID" value="EOW79918.1"/>
    <property type="molecule type" value="Genomic_DNA"/>
</dbReference>
<gene>
    <name evidence="9" type="ORF">I568_02269</name>
</gene>
<dbReference type="SUPFAM" id="SSF161098">
    <property type="entry name" value="MetI-like"/>
    <property type="match status" value="1"/>
</dbReference>
<dbReference type="AlphaFoldDB" id="S1N2U9"/>
<keyword evidence="6 7" id="KW-0472">Membrane</keyword>
<dbReference type="STRING" id="1121865.OMW_02026"/>
<dbReference type="PATRIC" id="fig|1121865.3.peg.1973"/>